<name>A0A1A9X4C3_9MUSC</name>
<protein>
    <submittedName>
        <fullName evidence="1">Uncharacterized protein</fullName>
    </submittedName>
</protein>
<dbReference type="EnsemblMetazoa" id="GBRI043727-RA">
    <property type="protein sequence ID" value="GBRI043727-PA"/>
    <property type="gene ID" value="GBRI043727"/>
</dbReference>
<dbReference type="VEuPathDB" id="VectorBase:GBRI043727"/>
<evidence type="ECO:0000313" key="2">
    <source>
        <dbReference type="Proteomes" id="UP000091820"/>
    </source>
</evidence>
<dbReference type="Proteomes" id="UP000091820">
    <property type="component" value="Unassembled WGS sequence"/>
</dbReference>
<sequence>MEGIESPKKVVRHVLKALEILCDETTDSATTSEVYEQVRYQMRNLIPVAHLQNEVYKCLEGLCDKGLARRIPDGEIGSLNKQYSICVNEVSTNIKETKLSVGDSSFNPPYTENFTNVAEFEVSNREESSANKSIENNNLTALDDEISASSEGSNDCIFTDNNDKMPLPKFIKIEHQMMEPTKDNEI</sequence>
<keyword evidence="2" id="KW-1185">Reference proteome</keyword>
<reference evidence="2" key="1">
    <citation type="submission" date="2014-03" db="EMBL/GenBank/DDBJ databases">
        <authorList>
            <person name="Aksoy S."/>
            <person name="Warren W."/>
            <person name="Wilson R.K."/>
        </authorList>
    </citation>
    <scope>NUCLEOTIDE SEQUENCE [LARGE SCALE GENOMIC DNA]</scope>
    <source>
        <strain evidence="2">IAEA</strain>
    </source>
</reference>
<evidence type="ECO:0000313" key="1">
    <source>
        <dbReference type="EnsemblMetazoa" id="GBRI043727-PA"/>
    </source>
</evidence>
<accession>A0A1A9X4C3</accession>
<proteinExistence type="predicted"/>
<reference evidence="1" key="2">
    <citation type="submission" date="2020-05" db="UniProtKB">
        <authorList>
            <consortium name="EnsemblMetazoa"/>
        </authorList>
    </citation>
    <scope>IDENTIFICATION</scope>
    <source>
        <strain evidence="1">IAEA</strain>
    </source>
</reference>
<organism evidence="1 2">
    <name type="scientific">Glossina brevipalpis</name>
    <dbReference type="NCBI Taxonomy" id="37001"/>
    <lineage>
        <taxon>Eukaryota</taxon>
        <taxon>Metazoa</taxon>
        <taxon>Ecdysozoa</taxon>
        <taxon>Arthropoda</taxon>
        <taxon>Hexapoda</taxon>
        <taxon>Insecta</taxon>
        <taxon>Pterygota</taxon>
        <taxon>Neoptera</taxon>
        <taxon>Endopterygota</taxon>
        <taxon>Diptera</taxon>
        <taxon>Brachycera</taxon>
        <taxon>Muscomorpha</taxon>
        <taxon>Hippoboscoidea</taxon>
        <taxon>Glossinidae</taxon>
        <taxon>Glossina</taxon>
    </lineage>
</organism>
<dbReference type="AlphaFoldDB" id="A0A1A9X4C3"/>